<feature type="region of interest" description="Disordered" evidence="1">
    <location>
        <begin position="79"/>
        <end position="98"/>
    </location>
</feature>
<feature type="region of interest" description="Disordered" evidence="1">
    <location>
        <begin position="128"/>
        <end position="159"/>
    </location>
</feature>
<evidence type="ECO:0000256" key="1">
    <source>
        <dbReference type="SAM" id="MobiDB-lite"/>
    </source>
</evidence>
<protein>
    <submittedName>
        <fullName evidence="2">Uncharacterized protein</fullName>
    </submittedName>
</protein>
<dbReference type="AlphaFoldDB" id="A0A4C1TU39"/>
<accession>A0A4C1TU39</accession>
<sequence length="159" mass="17719">MGEKLCLVSCEQNNAIAIRDSLFERAHEWRQDSKNAYRQHIYVLGLKLNGRLIDDRLKLTAVRKFGHIAAMYLNRTRGARSHRESGESTEVSCENSASGKGALSFQAFRAAMYCTELRTGKLPAADVASASVTTADNSTRYPLDPRGGLRNKPFNPKEK</sequence>
<gene>
    <name evidence="2" type="ORF">EVAR_12247_1</name>
</gene>
<evidence type="ECO:0000313" key="2">
    <source>
        <dbReference type="EMBL" id="GBP17535.1"/>
    </source>
</evidence>
<evidence type="ECO:0000313" key="3">
    <source>
        <dbReference type="Proteomes" id="UP000299102"/>
    </source>
</evidence>
<reference evidence="2 3" key="1">
    <citation type="journal article" date="2019" name="Commun. Biol.">
        <title>The bagworm genome reveals a unique fibroin gene that provides high tensile strength.</title>
        <authorList>
            <person name="Kono N."/>
            <person name="Nakamura H."/>
            <person name="Ohtoshi R."/>
            <person name="Tomita M."/>
            <person name="Numata K."/>
            <person name="Arakawa K."/>
        </authorList>
    </citation>
    <scope>NUCLEOTIDE SEQUENCE [LARGE SCALE GENOMIC DNA]</scope>
</reference>
<proteinExistence type="predicted"/>
<organism evidence="2 3">
    <name type="scientific">Eumeta variegata</name>
    <name type="common">Bagworm moth</name>
    <name type="synonym">Eumeta japonica</name>
    <dbReference type="NCBI Taxonomy" id="151549"/>
    <lineage>
        <taxon>Eukaryota</taxon>
        <taxon>Metazoa</taxon>
        <taxon>Ecdysozoa</taxon>
        <taxon>Arthropoda</taxon>
        <taxon>Hexapoda</taxon>
        <taxon>Insecta</taxon>
        <taxon>Pterygota</taxon>
        <taxon>Neoptera</taxon>
        <taxon>Endopterygota</taxon>
        <taxon>Lepidoptera</taxon>
        <taxon>Glossata</taxon>
        <taxon>Ditrysia</taxon>
        <taxon>Tineoidea</taxon>
        <taxon>Psychidae</taxon>
        <taxon>Oiketicinae</taxon>
        <taxon>Eumeta</taxon>
    </lineage>
</organism>
<feature type="compositionally biased region" description="Polar residues" evidence="1">
    <location>
        <begin position="88"/>
        <end position="98"/>
    </location>
</feature>
<dbReference type="Proteomes" id="UP000299102">
    <property type="component" value="Unassembled WGS sequence"/>
</dbReference>
<comment type="caution">
    <text evidence="2">The sequence shown here is derived from an EMBL/GenBank/DDBJ whole genome shotgun (WGS) entry which is preliminary data.</text>
</comment>
<keyword evidence="3" id="KW-1185">Reference proteome</keyword>
<dbReference type="EMBL" id="BGZK01000088">
    <property type="protein sequence ID" value="GBP17535.1"/>
    <property type="molecule type" value="Genomic_DNA"/>
</dbReference>
<name>A0A4C1TU39_EUMVA</name>